<organism evidence="14 15">
    <name type="scientific">Elliptochloris bilobata</name>
    <dbReference type="NCBI Taxonomy" id="381761"/>
    <lineage>
        <taxon>Eukaryota</taxon>
        <taxon>Viridiplantae</taxon>
        <taxon>Chlorophyta</taxon>
        <taxon>core chlorophytes</taxon>
        <taxon>Trebouxiophyceae</taxon>
        <taxon>Trebouxiophyceae incertae sedis</taxon>
        <taxon>Elliptochloris clade</taxon>
        <taxon>Elliptochloris</taxon>
    </lineage>
</organism>
<proteinExistence type="inferred from homology"/>
<dbReference type="GO" id="GO:0005730">
    <property type="term" value="C:nucleolus"/>
    <property type="evidence" value="ECO:0007669"/>
    <property type="project" value="UniProtKB-SubCell"/>
</dbReference>
<dbReference type="PANTHER" id="PTHR12787">
    <property type="entry name" value="RIBOSOMAL RNA-PROCESSING PROTEIN 8"/>
    <property type="match status" value="1"/>
</dbReference>
<dbReference type="GO" id="GO:0006364">
    <property type="term" value="P:rRNA processing"/>
    <property type="evidence" value="ECO:0007669"/>
    <property type="project" value="UniProtKB-UniRule"/>
</dbReference>
<dbReference type="FunFam" id="3.40.50.150:FF:000068">
    <property type="entry name" value="Ribosomal RNA-processing protein 8"/>
    <property type="match status" value="1"/>
</dbReference>
<keyword evidence="10" id="KW-0805">Transcription regulation</keyword>
<evidence type="ECO:0000313" key="15">
    <source>
        <dbReference type="Proteomes" id="UP001445335"/>
    </source>
</evidence>
<dbReference type="GO" id="GO:0006325">
    <property type="term" value="P:chromatin organization"/>
    <property type="evidence" value="ECO:0007669"/>
    <property type="project" value="UniProtKB-KW"/>
</dbReference>
<keyword evidence="15" id="KW-1185">Reference proteome</keyword>
<dbReference type="SUPFAM" id="SSF53335">
    <property type="entry name" value="S-adenosyl-L-methionine-dependent methyltransferases"/>
    <property type="match status" value="1"/>
</dbReference>
<evidence type="ECO:0000256" key="1">
    <source>
        <dbReference type="ARBA" id="ARBA00004604"/>
    </source>
</evidence>
<dbReference type="InterPro" id="IPR029063">
    <property type="entry name" value="SAM-dependent_MTases_sf"/>
</dbReference>
<evidence type="ECO:0000256" key="4">
    <source>
        <dbReference type="ARBA" id="ARBA00022491"/>
    </source>
</evidence>
<dbReference type="InterPro" id="IPR042036">
    <property type="entry name" value="RRP8_N"/>
</dbReference>
<dbReference type="PANTHER" id="PTHR12787:SF0">
    <property type="entry name" value="RIBOSOMAL RNA-PROCESSING PROTEIN 8"/>
    <property type="match status" value="1"/>
</dbReference>
<dbReference type="FunFam" id="1.10.10.2150:FF:000001">
    <property type="entry name" value="Ribosomal RNA-processing protein 8"/>
    <property type="match status" value="1"/>
</dbReference>
<keyword evidence="4" id="KW-0678">Repressor</keyword>
<evidence type="ECO:0000256" key="2">
    <source>
        <dbReference type="ARBA" id="ARBA00006301"/>
    </source>
</evidence>
<evidence type="ECO:0000256" key="10">
    <source>
        <dbReference type="ARBA" id="ARBA00023015"/>
    </source>
</evidence>
<comment type="subcellular location">
    <subcellularLocation>
        <location evidence="1 13">Nucleus</location>
        <location evidence="1 13">Nucleolus</location>
    </subcellularLocation>
</comment>
<comment type="similarity">
    <text evidence="2 13">Belongs to the methyltransferase superfamily. RRP8 family.</text>
</comment>
<dbReference type="CDD" id="cd02440">
    <property type="entry name" value="AdoMet_MTases"/>
    <property type="match status" value="1"/>
</dbReference>
<accession>A0AAW1SJI3</accession>
<dbReference type="GO" id="GO:0008168">
    <property type="term" value="F:methyltransferase activity"/>
    <property type="evidence" value="ECO:0007669"/>
    <property type="project" value="UniProtKB-KW"/>
</dbReference>
<dbReference type="InterPro" id="IPR007823">
    <property type="entry name" value="RRP8"/>
</dbReference>
<evidence type="ECO:0000256" key="7">
    <source>
        <dbReference type="ARBA" id="ARBA00022679"/>
    </source>
</evidence>
<sequence length="240" mass="26093">METGRPLKLGRSPAAGGLEGGGMRARLAGGRFRWLNERLYTAASGDAFALMQAQPELFEQYHEGFRRQTAAWPVQPVEAAAEWLRSLPESLVVADFGCGDAALAAAVRQQVHSFDLVAGAPGVVACNMAHVPLGAASVDVAVFCLALMGTDYAAFLREAHRVLRPGGRLWIAEVRSRFSAGSREDFEPFLKALRLLGFTLKRQDAASTMFVVFELRKHGSSAPLCEVQCPALKACQYKRR</sequence>
<comment type="function">
    <text evidence="13">Probable methyltransferase required to silence rDNA.</text>
</comment>
<dbReference type="Pfam" id="PF05148">
    <property type="entry name" value="Methyltransf_8"/>
    <property type="match status" value="1"/>
</dbReference>
<evidence type="ECO:0000256" key="12">
    <source>
        <dbReference type="ARBA" id="ARBA00023242"/>
    </source>
</evidence>
<dbReference type="GO" id="GO:0032259">
    <property type="term" value="P:methylation"/>
    <property type="evidence" value="ECO:0007669"/>
    <property type="project" value="UniProtKB-KW"/>
</dbReference>
<gene>
    <name evidence="14" type="ORF">WJX81_005330</name>
</gene>
<keyword evidence="8 13" id="KW-0949">S-adenosyl-L-methionine</keyword>
<dbReference type="Gene3D" id="3.40.50.150">
    <property type="entry name" value="Vaccinia Virus protein VP39"/>
    <property type="match status" value="1"/>
</dbReference>
<reference evidence="14 15" key="1">
    <citation type="journal article" date="2024" name="Nat. Commun.">
        <title>Phylogenomics reveals the evolutionary origins of lichenization in chlorophyte algae.</title>
        <authorList>
            <person name="Puginier C."/>
            <person name="Libourel C."/>
            <person name="Otte J."/>
            <person name="Skaloud P."/>
            <person name="Haon M."/>
            <person name="Grisel S."/>
            <person name="Petersen M."/>
            <person name="Berrin J.G."/>
            <person name="Delaux P.M."/>
            <person name="Dal Grande F."/>
            <person name="Keller J."/>
        </authorList>
    </citation>
    <scope>NUCLEOTIDE SEQUENCE [LARGE SCALE GENOMIC DNA]</scope>
    <source>
        <strain evidence="14 15">SAG 245.80</strain>
    </source>
</reference>
<evidence type="ECO:0000256" key="3">
    <source>
        <dbReference type="ARBA" id="ARBA00020203"/>
    </source>
</evidence>
<protein>
    <recommendedName>
        <fullName evidence="3 13">Ribosomal RNA-processing protein 8</fullName>
        <ecNumber evidence="13">2.1.1.-</ecNumber>
    </recommendedName>
</protein>
<comment type="caution">
    <text evidence="14">The sequence shown here is derived from an EMBL/GenBank/DDBJ whole genome shotgun (WGS) entry which is preliminary data.</text>
</comment>
<evidence type="ECO:0000256" key="11">
    <source>
        <dbReference type="ARBA" id="ARBA00023163"/>
    </source>
</evidence>
<dbReference type="AlphaFoldDB" id="A0AAW1SJI3"/>
<keyword evidence="5 13" id="KW-0698">rRNA processing</keyword>
<evidence type="ECO:0000256" key="5">
    <source>
        <dbReference type="ARBA" id="ARBA00022552"/>
    </source>
</evidence>
<evidence type="ECO:0000256" key="6">
    <source>
        <dbReference type="ARBA" id="ARBA00022603"/>
    </source>
</evidence>
<evidence type="ECO:0000256" key="13">
    <source>
        <dbReference type="RuleBase" id="RU365074"/>
    </source>
</evidence>
<dbReference type="EMBL" id="JALJOU010000001">
    <property type="protein sequence ID" value="KAK9846497.1"/>
    <property type="molecule type" value="Genomic_DNA"/>
</dbReference>
<dbReference type="Gene3D" id="1.10.10.2150">
    <property type="entry name" value="Ribosomal RNA-processing protein 8, N-terminal domain"/>
    <property type="match status" value="1"/>
</dbReference>
<dbReference type="EC" id="2.1.1.-" evidence="13"/>
<name>A0AAW1SJI3_9CHLO</name>
<keyword evidence="12 13" id="KW-0539">Nucleus</keyword>
<evidence type="ECO:0000313" key="14">
    <source>
        <dbReference type="EMBL" id="KAK9846497.1"/>
    </source>
</evidence>
<keyword evidence="7 13" id="KW-0808">Transferase</keyword>
<keyword evidence="11" id="KW-0804">Transcription</keyword>
<dbReference type="Proteomes" id="UP001445335">
    <property type="component" value="Unassembled WGS sequence"/>
</dbReference>
<keyword evidence="6 13" id="KW-0489">Methyltransferase</keyword>
<keyword evidence="9" id="KW-0156">Chromatin regulator</keyword>
<evidence type="ECO:0000256" key="8">
    <source>
        <dbReference type="ARBA" id="ARBA00022691"/>
    </source>
</evidence>
<evidence type="ECO:0000256" key="9">
    <source>
        <dbReference type="ARBA" id="ARBA00022853"/>
    </source>
</evidence>